<reference evidence="2" key="1">
    <citation type="submission" date="2019-11" db="UniProtKB">
        <authorList>
            <consortium name="WormBaseParasite"/>
        </authorList>
    </citation>
    <scope>IDENTIFICATION</scope>
</reference>
<evidence type="ECO:0000313" key="2">
    <source>
        <dbReference type="WBParaSite" id="MCU_010166-RA"/>
    </source>
</evidence>
<accession>A0A5K3FQ27</accession>
<dbReference type="PROSITE" id="PS50030">
    <property type="entry name" value="UBA"/>
    <property type="match status" value="1"/>
</dbReference>
<dbReference type="WBParaSite" id="MCU_010166-RA">
    <property type="protein sequence ID" value="MCU_010166-RA"/>
    <property type="gene ID" value="MCU_010166"/>
</dbReference>
<feature type="domain" description="UBA" evidence="1">
    <location>
        <begin position="1"/>
        <end position="30"/>
    </location>
</feature>
<sequence length="488" mass="54214">MGFGNESRIKEALLSCENDVDSAITFLVNDNFGPHVRIQDGQSSEKDSPSVTSVGRFPVEELKKLEDTLYVEKWNIPCLRSQSLGICLLAAIQVIKNGGASAFTTTDGLERFMNKCLNECLSKFLTSSAVLQWDADTLEGVHNMLELVIQLAVECLAAGKKLCTDQPSGQTSVVQDLIGVAFAYLEAIFNPECSYHQRCRDRSSNIGNYIDSFNNWSSLSSSETGDGDSRHLFAEPLPAPKNFYLVNLLNCFGVHGGFELIRWYVTRHHFPLKGMQSTLGPLANVAEYLTMETMCRYASWPIIRTLWLIHNLTSEDCNPQESRIFDLVTSVRVLCYRFASLASSSSSNEAAYVFNSSFPFTVVDFTQPRQPDWDSLVEQYPSIPPTAPFFSVSRVDERHLAILLASLCPPAGAGSSFKVRMLACRHLIDQLSAVQQARSADAAIKSNASAATPVVTSMSILAAENQAFLKRRKVHKLIRYDVLMTWVR</sequence>
<protein>
    <submittedName>
        <fullName evidence="2">UBA domain-containing protein</fullName>
    </submittedName>
</protein>
<name>A0A5K3FQ27_MESCO</name>
<dbReference type="AlphaFoldDB" id="A0A5K3FQ27"/>
<proteinExistence type="predicted"/>
<evidence type="ECO:0000259" key="1">
    <source>
        <dbReference type="PROSITE" id="PS50030"/>
    </source>
</evidence>
<organism evidence="2">
    <name type="scientific">Mesocestoides corti</name>
    <name type="common">Flatworm</name>
    <dbReference type="NCBI Taxonomy" id="53468"/>
    <lineage>
        <taxon>Eukaryota</taxon>
        <taxon>Metazoa</taxon>
        <taxon>Spiralia</taxon>
        <taxon>Lophotrochozoa</taxon>
        <taxon>Platyhelminthes</taxon>
        <taxon>Cestoda</taxon>
        <taxon>Eucestoda</taxon>
        <taxon>Cyclophyllidea</taxon>
        <taxon>Mesocestoididae</taxon>
        <taxon>Mesocestoides</taxon>
    </lineage>
</organism>
<dbReference type="InterPro" id="IPR015940">
    <property type="entry name" value="UBA"/>
</dbReference>